<sequence>MANKSIPAHPAALYFNELVPERDEECTLFGHFYHPPADDVDLTRAVVARPAGGWAVIDRRDVNDVVSGGVYYERSGRKQLIAVYRRGESFFYPDARGAGRIAIPIPPNVGFLSGVRMIDAWPYACGSQNAVYRFDGAAWVDVAGPMRVAYGGPNDPILNAIDGFDECDIYAVGYNGSVVHFDGTRWHPLDAPTNQHLHQVLCHADGQVYVCGRGGTVIKGRLDVWEDLSSPERTEDFWGMAAFNGEVYLCTYHQLFRIVDRDLTEVHVPVNSAGTFYRVASNASFLWGTTGTGRVLRFDGQDWIELVWPDSV</sequence>
<dbReference type="RefSeq" id="WP_230508513.1">
    <property type="nucleotide sequence ID" value="NZ_JAJITD010000003.1"/>
</dbReference>
<proteinExistence type="predicted"/>
<accession>A0ABS8JQX0</accession>
<evidence type="ECO:0000313" key="1">
    <source>
        <dbReference type="EMBL" id="MCC8392303.1"/>
    </source>
</evidence>
<keyword evidence="2" id="KW-1185">Reference proteome</keyword>
<name>A0ABS8JQX0_9BURK</name>
<organism evidence="1 2">
    <name type="scientific">Paraburkholderia sejongensis</name>
    <dbReference type="NCBI Taxonomy" id="2886946"/>
    <lineage>
        <taxon>Bacteria</taxon>
        <taxon>Pseudomonadati</taxon>
        <taxon>Pseudomonadota</taxon>
        <taxon>Betaproteobacteria</taxon>
        <taxon>Burkholderiales</taxon>
        <taxon>Burkholderiaceae</taxon>
        <taxon>Paraburkholderia</taxon>
    </lineage>
</organism>
<gene>
    <name evidence="1" type="ORF">LJ656_06845</name>
</gene>
<comment type="caution">
    <text evidence="1">The sequence shown here is derived from an EMBL/GenBank/DDBJ whole genome shotgun (WGS) entry which is preliminary data.</text>
</comment>
<evidence type="ECO:0000313" key="2">
    <source>
        <dbReference type="Proteomes" id="UP001431019"/>
    </source>
</evidence>
<protein>
    <submittedName>
        <fullName evidence="1">Uncharacterized protein</fullName>
    </submittedName>
</protein>
<dbReference type="Proteomes" id="UP001431019">
    <property type="component" value="Unassembled WGS sequence"/>
</dbReference>
<reference evidence="1 2" key="1">
    <citation type="submission" date="2021-11" db="EMBL/GenBank/DDBJ databases">
        <authorList>
            <person name="Oh E.-T."/>
            <person name="Kim S.-B."/>
        </authorList>
    </citation>
    <scope>NUCLEOTIDE SEQUENCE [LARGE SCALE GENOMIC DNA]</scope>
    <source>
        <strain evidence="1 2">MMS20-SJTR3</strain>
    </source>
</reference>
<dbReference type="EMBL" id="JAJITD010000003">
    <property type="protein sequence ID" value="MCC8392303.1"/>
    <property type="molecule type" value="Genomic_DNA"/>
</dbReference>